<keyword evidence="2" id="KW-0472">Membrane</keyword>
<keyword evidence="4" id="KW-1185">Reference proteome</keyword>
<organism evidence="3 4">
    <name type="scientific">Symbiodinium microadriaticum</name>
    <name type="common">Dinoflagellate</name>
    <name type="synonym">Zooxanthella microadriatica</name>
    <dbReference type="NCBI Taxonomy" id="2951"/>
    <lineage>
        <taxon>Eukaryota</taxon>
        <taxon>Sar</taxon>
        <taxon>Alveolata</taxon>
        <taxon>Dinophyceae</taxon>
        <taxon>Suessiales</taxon>
        <taxon>Symbiodiniaceae</taxon>
        <taxon>Symbiodinium</taxon>
    </lineage>
</organism>
<keyword evidence="2" id="KW-0812">Transmembrane</keyword>
<name>A0A1Q9E482_SYMMI</name>
<evidence type="ECO:0000256" key="2">
    <source>
        <dbReference type="SAM" id="Phobius"/>
    </source>
</evidence>
<sequence>MLQVRKMYKRAHSSFERTAAAKQLQSQASRGAGDPDVEQLRGYEADPSSHPAASDRSTQLSGLAGPVIAAAAAAAAFLFLR</sequence>
<keyword evidence="2" id="KW-1133">Transmembrane helix</keyword>
<dbReference type="Proteomes" id="UP000186817">
    <property type="component" value="Unassembled WGS sequence"/>
</dbReference>
<evidence type="ECO:0000313" key="3">
    <source>
        <dbReference type="EMBL" id="OLQ02225.1"/>
    </source>
</evidence>
<feature type="transmembrane region" description="Helical" evidence="2">
    <location>
        <begin position="60"/>
        <end position="80"/>
    </location>
</feature>
<dbReference type="EMBL" id="LSRX01000270">
    <property type="protein sequence ID" value="OLQ02225.1"/>
    <property type="molecule type" value="Genomic_DNA"/>
</dbReference>
<comment type="caution">
    <text evidence="3">The sequence shown here is derived from an EMBL/GenBank/DDBJ whole genome shotgun (WGS) entry which is preliminary data.</text>
</comment>
<evidence type="ECO:0000313" key="4">
    <source>
        <dbReference type="Proteomes" id="UP000186817"/>
    </source>
</evidence>
<feature type="region of interest" description="Disordered" evidence="1">
    <location>
        <begin position="16"/>
        <end position="58"/>
    </location>
</feature>
<dbReference type="AlphaFoldDB" id="A0A1Q9E482"/>
<dbReference type="OrthoDB" id="265717at2759"/>
<accession>A0A1Q9E482</accession>
<proteinExistence type="predicted"/>
<reference evidence="3 4" key="1">
    <citation type="submission" date="2016-02" db="EMBL/GenBank/DDBJ databases">
        <title>Genome analysis of coral dinoflagellate symbionts highlights evolutionary adaptations to a symbiotic lifestyle.</title>
        <authorList>
            <person name="Aranda M."/>
            <person name="Li Y."/>
            <person name="Liew Y.J."/>
            <person name="Baumgarten S."/>
            <person name="Simakov O."/>
            <person name="Wilson M."/>
            <person name="Piel J."/>
            <person name="Ashoor H."/>
            <person name="Bougouffa S."/>
            <person name="Bajic V.B."/>
            <person name="Ryu T."/>
            <person name="Ravasi T."/>
            <person name="Bayer T."/>
            <person name="Micklem G."/>
            <person name="Kim H."/>
            <person name="Bhak J."/>
            <person name="Lajeunesse T.C."/>
            <person name="Voolstra C.R."/>
        </authorList>
    </citation>
    <scope>NUCLEOTIDE SEQUENCE [LARGE SCALE GENOMIC DNA]</scope>
    <source>
        <strain evidence="3 4">CCMP2467</strain>
    </source>
</reference>
<protein>
    <submittedName>
        <fullName evidence="3">Uncharacterized protein</fullName>
    </submittedName>
</protein>
<gene>
    <name evidence="3" type="ORF">AK812_SmicGene14945</name>
</gene>
<evidence type="ECO:0000256" key="1">
    <source>
        <dbReference type="SAM" id="MobiDB-lite"/>
    </source>
</evidence>